<evidence type="ECO:0000313" key="11">
    <source>
        <dbReference type="EMBL" id="NWS70061.1"/>
    </source>
</evidence>
<feature type="compositionally biased region" description="Polar residues" evidence="9">
    <location>
        <begin position="207"/>
        <end position="216"/>
    </location>
</feature>
<dbReference type="AlphaFoldDB" id="A0A7K5HL13"/>
<organism evidence="11 12">
    <name type="scientific">Crotophaga sulcirostris</name>
    <name type="common">Groove-billed ani</name>
    <dbReference type="NCBI Taxonomy" id="33598"/>
    <lineage>
        <taxon>Eukaryota</taxon>
        <taxon>Metazoa</taxon>
        <taxon>Chordata</taxon>
        <taxon>Craniata</taxon>
        <taxon>Vertebrata</taxon>
        <taxon>Euteleostomi</taxon>
        <taxon>Archelosauria</taxon>
        <taxon>Archosauria</taxon>
        <taxon>Dinosauria</taxon>
        <taxon>Saurischia</taxon>
        <taxon>Theropoda</taxon>
        <taxon>Coelurosauria</taxon>
        <taxon>Aves</taxon>
        <taxon>Neognathae</taxon>
        <taxon>Neoaves</taxon>
        <taxon>Otidimorphae</taxon>
        <taxon>Cuculiformes</taxon>
        <taxon>Crotophagidae</taxon>
        <taxon>Crotophaga</taxon>
    </lineage>
</organism>
<feature type="non-terminal residue" evidence="11">
    <location>
        <position position="699"/>
    </location>
</feature>
<feature type="region of interest" description="Disordered" evidence="9">
    <location>
        <begin position="114"/>
        <end position="152"/>
    </location>
</feature>
<evidence type="ECO:0000256" key="5">
    <source>
        <dbReference type="ARBA" id="ARBA00022801"/>
    </source>
</evidence>
<dbReference type="InterPro" id="IPR059022">
    <property type="entry name" value="MINDY4_N"/>
</dbReference>
<evidence type="ECO:0000256" key="2">
    <source>
        <dbReference type="ARBA" id="ARBA00011074"/>
    </source>
</evidence>
<feature type="region of interest" description="Disordered" evidence="9">
    <location>
        <begin position="165"/>
        <end position="227"/>
    </location>
</feature>
<evidence type="ECO:0000256" key="6">
    <source>
        <dbReference type="ARBA" id="ARBA00022807"/>
    </source>
</evidence>
<dbReference type="OrthoDB" id="10263628at2759"/>
<keyword evidence="3 8" id="KW-0645">Protease</keyword>
<evidence type="ECO:0000256" key="9">
    <source>
        <dbReference type="SAM" id="MobiDB-lite"/>
    </source>
</evidence>
<feature type="compositionally biased region" description="Polar residues" evidence="9">
    <location>
        <begin position="252"/>
        <end position="261"/>
    </location>
</feature>
<dbReference type="GO" id="GO:0004843">
    <property type="term" value="F:cysteine-type deubiquitinase activity"/>
    <property type="evidence" value="ECO:0007669"/>
    <property type="project" value="UniProtKB-UniRule"/>
</dbReference>
<gene>
    <name evidence="11" type="primary">Mindy4</name>
    <name evidence="11" type="ORF">CROSUL_R06700</name>
</gene>
<reference evidence="11 12" key="1">
    <citation type="submission" date="2019-09" db="EMBL/GenBank/DDBJ databases">
        <title>Bird 10,000 Genomes (B10K) Project - Family phase.</title>
        <authorList>
            <person name="Zhang G."/>
        </authorList>
    </citation>
    <scope>NUCLEOTIDE SEQUENCE [LARGE SCALE GENOMIC DNA]</scope>
    <source>
        <strain evidence="11">B10K-DU-003-44</strain>
        <tissue evidence="11">Muscle</tissue>
    </source>
</reference>
<evidence type="ECO:0000256" key="3">
    <source>
        <dbReference type="ARBA" id="ARBA00022670"/>
    </source>
</evidence>
<feature type="compositionally biased region" description="Basic and acidic residues" evidence="9">
    <location>
        <begin position="263"/>
        <end position="293"/>
    </location>
</feature>
<keyword evidence="4 8" id="KW-0833">Ubl conjugation pathway</keyword>
<dbReference type="SMART" id="SM01174">
    <property type="entry name" value="DUF4205"/>
    <property type="match status" value="1"/>
</dbReference>
<dbReference type="InterPro" id="IPR039785">
    <property type="entry name" value="MINY3/4"/>
</dbReference>
<feature type="compositionally biased region" description="Basic residues" evidence="9">
    <location>
        <begin position="123"/>
        <end position="132"/>
    </location>
</feature>
<dbReference type="PANTHER" id="PTHR12473:SF8">
    <property type="entry name" value="UBIQUITIN CARBOXYL-TERMINAL HYDROLASE MINDY-4-RELATED"/>
    <property type="match status" value="1"/>
</dbReference>
<comment type="caution">
    <text evidence="11">The sequence shown here is derived from an EMBL/GenBank/DDBJ whole genome shotgun (WGS) entry which is preliminary data.</text>
</comment>
<keyword evidence="12" id="KW-1185">Reference proteome</keyword>
<dbReference type="InterPro" id="IPR025257">
    <property type="entry name" value="MINDY-3/4_CD"/>
</dbReference>
<feature type="compositionally biased region" description="Low complexity" evidence="9">
    <location>
        <begin position="65"/>
        <end position="89"/>
    </location>
</feature>
<evidence type="ECO:0000256" key="1">
    <source>
        <dbReference type="ARBA" id="ARBA00000707"/>
    </source>
</evidence>
<dbReference type="Pfam" id="PF13898">
    <property type="entry name" value="MINDY-3_4_CD"/>
    <property type="match status" value="1"/>
</dbReference>
<dbReference type="EMBL" id="VYZB01000142">
    <property type="protein sequence ID" value="NWS70061.1"/>
    <property type="molecule type" value="Genomic_DNA"/>
</dbReference>
<evidence type="ECO:0000256" key="8">
    <source>
        <dbReference type="RuleBase" id="RU367088"/>
    </source>
</evidence>
<dbReference type="GO" id="GO:0006508">
    <property type="term" value="P:proteolysis"/>
    <property type="evidence" value="ECO:0007669"/>
    <property type="project" value="UniProtKB-KW"/>
</dbReference>
<comment type="function">
    <text evidence="8">Hydrolase that can remove 'Lys-48'-linked conjugated ubiquitin from proteins.</text>
</comment>
<accession>A0A7K5HL13</accession>
<evidence type="ECO:0000256" key="4">
    <source>
        <dbReference type="ARBA" id="ARBA00022786"/>
    </source>
</evidence>
<comment type="function">
    <text evidence="7">Probable hydrolase that can remove 'Lys-48'-linked conjugated ubiquitin from proteins.</text>
</comment>
<sequence length="699" mass="78333">QGLKKTIITMDRELPRSALSINNRNELREVLHLHSLYKQNKAKENPLKTLLEIITNYFLEHRGTSRSTNSNSALSASQSKSSTSHPPNSLEEDHVRGSAVTLDESETQAYRHGAENPLDKFLPSRKHQHKSEKCHTGTTHNSHLPSDGDKKLKDSQEDLMAVMISEELKSKSKKKPRSKSGLIVRGMMAGPVASSPEELQKRRLSKRSASVSNTAQFKAEEHEENYMTVPSADFQESKRSSTQVNMEFASKTVSSLHTGSASEKLRNIPKDTDDSFAKLLSERERTKTEERKSVPSCDTDSNDKSLKVSAPHRHSGSGREKKERSLKKNESRLSGHRKSPTSMCYKEDQVKDVLELVDVEDEEIPGEVSKNLDLSTLYMLQVTSKAIDISLAKELKNLLFGSSLCCFSEEWKIQSFTFNNIPQLKYGIVQKKGGPCGVLAAVQACVLQQLIFADSNRNKDARCLQPSEAHRTKCLTMALTDILWRAGGNEKAIVALPSGRQQFTPIGKYKADGILETLILHTASRYEDLIVFLQQNIHQFEVGPYGCILLTVSVILSRSINLVRNDFDVLTNRLIGSHGYCTQELVNLLLTGKAVSNVFNNVIELDSGNGNITILKGITSRSDIGLLSLFEHYDVCQVGCYLKTPKYPIWLVCSESHFSVLFCLEKDLLGDWKTERRFDLYYYDGLANQDEEIRLTVGT</sequence>
<dbReference type="Proteomes" id="UP000549499">
    <property type="component" value="Unassembled WGS sequence"/>
</dbReference>
<proteinExistence type="inferred from homology"/>
<name>A0A7K5HL13_CROSL</name>
<comment type="similarity">
    <text evidence="2 8">Belongs to the MINDY deubiquitinase family. FAM188 subfamily.</text>
</comment>
<evidence type="ECO:0000259" key="10">
    <source>
        <dbReference type="SMART" id="SM01174"/>
    </source>
</evidence>
<dbReference type="PANTHER" id="PTHR12473">
    <property type="entry name" value="UBIQUITIN CARBOXYL-TERMINAL HYDROLASE MINDY-4-RELATED"/>
    <property type="match status" value="1"/>
</dbReference>
<feature type="region of interest" description="Disordered" evidence="9">
    <location>
        <begin position="252"/>
        <end position="341"/>
    </location>
</feature>
<evidence type="ECO:0000256" key="7">
    <source>
        <dbReference type="ARBA" id="ARBA00037630"/>
    </source>
</evidence>
<comment type="catalytic activity">
    <reaction evidence="1 8">
        <text>Thiol-dependent hydrolysis of ester, thioester, amide, peptide and isopeptide bonds formed by the C-terminal Gly of ubiquitin (a 76-residue protein attached to proteins as an intracellular targeting signal).</text>
        <dbReference type="EC" id="3.4.19.12"/>
    </reaction>
</comment>
<dbReference type="GO" id="GO:0071108">
    <property type="term" value="P:protein K48-linked deubiquitination"/>
    <property type="evidence" value="ECO:0007669"/>
    <property type="project" value="InterPro"/>
</dbReference>
<protein>
    <recommendedName>
        <fullName evidence="8">Ubiquitin carboxyl-terminal hydrolase MINDY</fullName>
        <ecNumber evidence="8">3.4.19.12</ecNumber>
    </recommendedName>
</protein>
<dbReference type="GO" id="GO:1990380">
    <property type="term" value="F:K48-linked deubiquitinase activity"/>
    <property type="evidence" value="ECO:0007669"/>
    <property type="project" value="UniProtKB-UniRule"/>
</dbReference>
<dbReference type="Pfam" id="PF26038">
    <property type="entry name" value="Dimer_MINDY4_N"/>
    <property type="match status" value="1"/>
</dbReference>
<evidence type="ECO:0000313" key="12">
    <source>
        <dbReference type="Proteomes" id="UP000549499"/>
    </source>
</evidence>
<feature type="domain" description="Deubiquitinating enzyme MINDY-3/4 conserved" evidence="10">
    <location>
        <begin position="396"/>
        <end position="698"/>
    </location>
</feature>
<feature type="non-terminal residue" evidence="11">
    <location>
        <position position="1"/>
    </location>
</feature>
<dbReference type="EC" id="3.4.19.12" evidence="8"/>
<feature type="region of interest" description="Disordered" evidence="9">
    <location>
        <begin position="63"/>
        <end position="101"/>
    </location>
</feature>
<keyword evidence="6 8" id="KW-0788">Thiol protease</keyword>
<keyword evidence="5 8" id="KW-0378">Hydrolase</keyword>
<feature type="compositionally biased region" description="Basic and acidic residues" evidence="9">
    <location>
        <begin position="317"/>
        <end position="333"/>
    </location>
</feature>